<dbReference type="PANTHER" id="PTHR12961:SF0">
    <property type="entry name" value="CONSERVED OLIGOMERIC GOLGI COMPLEX SUBUNIT 2"/>
    <property type="match status" value="1"/>
</dbReference>
<keyword evidence="7" id="KW-0472">Membrane</keyword>
<keyword evidence="12" id="KW-1185">Reference proteome</keyword>
<reference evidence="13" key="1">
    <citation type="submission" date="2025-08" db="UniProtKB">
        <authorList>
            <consortium name="RefSeq"/>
        </authorList>
    </citation>
    <scope>IDENTIFICATION</scope>
    <source>
        <tissue evidence="13">Muscle</tissue>
    </source>
</reference>
<evidence type="ECO:0000256" key="1">
    <source>
        <dbReference type="ARBA" id="ARBA00004395"/>
    </source>
</evidence>
<evidence type="ECO:0000313" key="13">
    <source>
        <dbReference type="RefSeq" id="XP_013789772.1"/>
    </source>
</evidence>
<evidence type="ECO:0000256" key="6">
    <source>
        <dbReference type="ARBA" id="ARBA00023034"/>
    </source>
</evidence>
<evidence type="ECO:0000256" key="3">
    <source>
        <dbReference type="ARBA" id="ARBA00020977"/>
    </source>
</evidence>
<dbReference type="RefSeq" id="XP_013789772.1">
    <property type="nucleotide sequence ID" value="XM_013934318.2"/>
</dbReference>
<dbReference type="GeneID" id="106473636"/>
<comment type="subcellular location">
    <subcellularLocation>
        <location evidence="1">Golgi apparatus membrane</location>
        <topology evidence="1">Peripheral membrane protein</topology>
    </subcellularLocation>
</comment>
<evidence type="ECO:0000256" key="8">
    <source>
        <dbReference type="ARBA" id="ARBA00031344"/>
    </source>
</evidence>
<evidence type="ECO:0000256" key="9">
    <source>
        <dbReference type="SAM" id="MobiDB-lite"/>
    </source>
</evidence>
<accession>A0ABM1BW15</accession>
<evidence type="ECO:0000256" key="4">
    <source>
        <dbReference type="ARBA" id="ARBA00022448"/>
    </source>
</evidence>
<dbReference type="InterPro" id="IPR024602">
    <property type="entry name" value="COG_su2_N"/>
</dbReference>
<evidence type="ECO:0000259" key="10">
    <source>
        <dbReference type="Pfam" id="PF06148"/>
    </source>
</evidence>
<dbReference type="InterPro" id="IPR024603">
    <property type="entry name" value="COG_complex_COG2_C"/>
</dbReference>
<evidence type="ECO:0000256" key="7">
    <source>
        <dbReference type="ARBA" id="ARBA00023136"/>
    </source>
</evidence>
<dbReference type="Pfam" id="PF06148">
    <property type="entry name" value="COG2_N"/>
    <property type="match status" value="1"/>
</dbReference>
<dbReference type="Pfam" id="PF12022">
    <property type="entry name" value="COG2_C"/>
    <property type="match status" value="1"/>
</dbReference>
<keyword evidence="6" id="KW-0333">Golgi apparatus</keyword>
<feature type="domain" description="COG complex component COG2 C-terminal" evidence="11">
    <location>
        <begin position="377"/>
        <end position="701"/>
    </location>
</feature>
<gene>
    <name evidence="13" type="primary">LOC106473636</name>
</gene>
<dbReference type="InterPro" id="IPR009316">
    <property type="entry name" value="COG2"/>
</dbReference>
<organism evidence="12 13">
    <name type="scientific">Limulus polyphemus</name>
    <name type="common">Atlantic horseshoe crab</name>
    <dbReference type="NCBI Taxonomy" id="6850"/>
    <lineage>
        <taxon>Eukaryota</taxon>
        <taxon>Metazoa</taxon>
        <taxon>Ecdysozoa</taxon>
        <taxon>Arthropoda</taxon>
        <taxon>Chelicerata</taxon>
        <taxon>Merostomata</taxon>
        <taxon>Xiphosura</taxon>
        <taxon>Limulidae</taxon>
        <taxon>Limulus</taxon>
    </lineage>
</organism>
<dbReference type="Proteomes" id="UP000694941">
    <property type="component" value="Unplaced"/>
</dbReference>
<proteinExistence type="inferred from homology"/>
<evidence type="ECO:0000256" key="2">
    <source>
        <dbReference type="ARBA" id="ARBA00007603"/>
    </source>
</evidence>
<evidence type="ECO:0000313" key="12">
    <source>
        <dbReference type="Proteomes" id="UP000694941"/>
    </source>
</evidence>
<feature type="region of interest" description="Disordered" evidence="9">
    <location>
        <begin position="479"/>
        <end position="506"/>
    </location>
</feature>
<keyword evidence="4" id="KW-0813">Transport</keyword>
<evidence type="ECO:0000259" key="11">
    <source>
        <dbReference type="Pfam" id="PF12022"/>
    </source>
</evidence>
<protein>
    <recommendedName>
        <fullName evidence="3">Conserved oligomeric Golgi complex subunit 2</fullName>
    </recommendedName>
    <alternativeName>
        <fullName evidence="8">Component of oligomeric Golgi complex 2</fullName>
    </alternativeName>
</protein>
<feature type="domain" description="Conserved oligomeric Golgi complex subunit 2 N-terminal" evidence="10">
    <location>
        <begin position="17"/>
        <end position="90"/>
    </location>
</feature>
<dbReference type="PANTHER" id="PTHR12961">
    <property type="entry name" value="CONSERVED OLIGOMERIC GOLGI COMPLEX COMPONENT 2"/>
    <property type="match status" value="1"/>
</dbReference>
<sequence>MSLKNIQDILPHGSSSLCFRKEEFIKENFSVDQFVSEHRKHVSLETLRDDLGIYLRVLRSAMIELINKDYADFVNLSTNLVGLDKSIQNLTVPLGQFKEEVLTIKHAVDEALSATTSELKKIESIREKKMMLQRVAAILHGFQKLEELLEISSCSPELPAKEKGRREWSGKLVERAAVELNQILFYLSKCNRIPVIEDIRHRINHIATVLMEHLDHKFLDDIHKSNTESLQRILRIYATIDRISETELLFQRNVVKPYMQEVITEKQVEIQGITKMYEKVLQFVPSKCKDILEVTREGRSGEVVKGYDFLVNAIWPEIITCLETRVHFIFQAGDPNKFHERYSSSMTFLEKFEQMCGSQASIKRLHQHKSYHTFIGKWNLPVYFQVRFQEIAKVLETAILTPFTKTEAKSVFNLYVTCQLWNTVQRCWASDVYLAVLCHRFWKLTLQLISRYNTWACQLIQTEHSTAIEELKLSDENLKIGPSSSTGDARNGRNLMNGPNSGSTDSRRLEVSKLVLLVTDIVHVQNEVPLLFDNVILPHLQHHRLLNVTKLQETIKETTEQLKELPPKIGELVVNDIVFQCLQHLRMVSEIPRLYRKTNRDVPTKPSTYVQMVLRPLETFQNDNKDILTSSWLTEWTKAILDKLTTKYFKLTSDVLDTLRKMDKSLKQLKRIRDKGAGESRNNSSGVSDDDKIHLQLWLDVENFGQQIEILGVKKSTVQEFESLVELVKSTRSSPTTYS</sequence>
<comment type="similarity">
    <text evidence="2">Belongs to the COG2 family.</text>
</comment>
<name>A0ABM1BW15_LIMPO</name>
<evidence type="ECO:0000256" key="5">
    <source>
        <dbReference type="ARBA" id="ARBA00022927"/>
    </source>
</evidence>
<keyword evidence="5" id="KW-0653">Protein transport</keyword>